<dbReference type="Proteomes" id="UP000602647">
    <property type="component" value="Unassembled WGS sequence"/>
</dbReference>
<dbReference type="SUPFAM" id="SSF52777">
    <property type="entry name" value="CoA-dependent acyltransferases"/>
    <property type="match status" value="4"/>
</dbReference>
<dbReference type="GO" id="GO:0043041">
    <property type="term" value="P:amino acid activation for nonribosomal peptide biosynthetic process"/>
    <property type="evidence" value="ECO:0007669"/>
    <property type="project" value="TreeGrafter"/>
</dbReference>
<dbReference type="InterPro" id="IPR001242">
    <property type="entry name" value="Condensation_dom"/>
</dbReference>
<dbReference type="Pfam" id="PF00501">
    <property type="entry name" value="AMP-binding"/>
    <property type="match status" value="1"/>
</dbReference>
<evidence type="ECO:0000256" key="2">
    <source>
        <dbReference type="ARBA" id="ARBA00022450"/>
    </source>
</evidence>
<reference evidence="7" key="1">
    <citation type="submission" date="2020-08" db="EMBL/GenBank/DDBJ databases">
        <title>Genome public.</title>
        <authorList>
            <person name="Liu C."/>
            <person name="Sun Q."/>
        </authorList>
    </citation>
    <scope>NUCLEOTIDE SEQUENCE</scope>
    <source>
        <strain evidence="7">BX12</strain>
    </source>
</reference>
<evidence type="ECO:0000256" key="3">
    <source>
        <dbReference type="ARBA" id="ARBA00022553"/>
    </source>
</evidence>
<dbReference type="Gene3D" id="3.30.559.30">
    <property type="entry name" value="Nonribosomal peptide synthetase, condensation domain"/>
    <property type="match status" value="2"/>
</dbReference>
<evidence type="ECO:0000313" key="8">
    <source>
        <dbReference type="Proteomes" id="UP000602647"/>
    </source>
</evidence>
<sequence>MDKKNIESIFPLTSIQKGLLFHALKDGEAGGYTGRHCLYLKGNIDVDAFKKSIDRLNQKYDIFRTRIVYSTLENPVQVVLKESDTDFFYCEDKSEEEFLEEDGKRGFHFEKENLIRVALVKIADKEYCNIWSFHHILIDGYSIAILAKDFFQIYDTISKGQMPETVPAPSYRRFVSWLEKQDIEPARKYWEDYISGEEQPCGLPGDLLGEGFEIAETSFGIRQNLLEKIKEYARARAVTVNSVFQGAWGILLSAYNRRSSILFGNVMAVRPPQMKDADKIAGMFSGTYPVRIKAGEGDVFSDIVKRANEDFLNGMKYAICSVSDLSGCARRIKSLYIFENFDLEVLFDSAKKAGVEITGMKMYNHSSYDFSISLADNQGEFRVVFRYNARKYSRECMEKVEADLLSVLRKITEEKEVTAGDLKKDTGYVPVLQNQVRKETSDTERIAETKTERTISKIFEEILNIKEPRVREDFFELGGDSIKGMRFVALCRKEGMDINLKELFSSPTIEELARIAETKGGARREAAVRYEPDMENVYEPFPLNDIQTAYLMGLNGEFEIGGFTTQYYTEIEGSYDIKKLEAALQKVVEHQPALRTVIKDYTAQQILEDLPPYTIEIIDIPEEKNRKRALAEHREKMRTSVFDRTRMPYFTIKAFKLGEDAYRICFLIECLCVDGAGLMMMLSELMRYYNHPEEESGRIAFTFRDYQSALAEERKKEKYTRDRDYWMAKVDTLPLAPEVALKGNPANIKNPRFLRQEHFFGKEEYETLQSFCRKNKITMAALLCAAYTQTLAFWSGSQEFSVSMTVFERNLYHEDVPKLIGDFTKLIVVDTQTEHEDLISQTKVMGGKIAEALEHSDYNCVNLIKEIALKRRLGTKAVLPYVFTCALSEHGAGQINQVYGISRTPQVYLDCQVTNRNGGLFVNWDYPEGLYDERMLEKMFRQYIRLIAQAGENPTASVDEETERFIETYNHTFMREEERAKRHSQTLCDLFAPSFETYARRIAVKDFEKEWDYRTLGQAVYRICAKLKKDGVKPGDCVGITGERKAETVAAILAVLLCGAAYVPINEEYPRDRVAYIMKKTDGKVKTDAAYVREAMAKEPGNVFESQAKPDELAYIIFTSGTTGKPKGVAIDHKSALNTILDINERCGINEKDVFLCLAEFGFDLSVYDLFGALAAGSKLCIVRDQRNPEEIRKTIEENGVTFWNSVPAVMQMVTGVVEDGFVNKTIKNVYLSGDWIPVNLPDKIRNHFVNARVTSLGGATEASIWSIYYPTERKADISSVPYGMPLKNQTIHILNKWRKACPIGVRGEIYIGGDGVAACYYGDKEKTDASFVEHPQYGRLYKTGDYGKLREEGFVEFLGRIDSQVKIRGYRIELGEIESCALEAEGVQRAVAVTKNTGGSEGIALYVQCGDSFNETEVRSLLQKQLPDYMLPSVIEKMNRFPVTANGKIDRNKLKNRQSQGVQPARTEPANKAERDIGRMLSQTSGIRQVDYEKSFFEMGIDSLKAVVILNNLKKAGYDISLTDLYSGGSIAGIARALYQKEETTGHSEFDDGEL</sequence>
<dbReference type="InterPro" id="IPR020806">
    <property type="entry name" value="PKS_PP-bd"/>
</dbReference>
<dbReference type="GO" id="GO:0008610">
    <property type="term" value="P:lipid biosynthetic process"/>
    <property type="evidence" value="ECO:0007669"/>
    <property type="project" value="UniProtKB-ARBA"/>
</dbReference>
<dbReference type="PROSITE" id="PS00455">
    <property type="entry name" value="AMP_BINDING"/>
    <property type="match status" value="1"/>
</dbReference>
<accession>A0A923NL33</accession>
<dbReference type="InterPro" id="IPR009081">
    <property type="entry name" value="PP-bd_ACP"/>
</dbReference>
<evidence type="ECO:0000256" key="1">
    <source>
        <dbReference type="ARBA" id="ARBA00001957"/>
    </source>
</evidence>
<dbReference type="Pfam" id="PF00668">
    <property type="entry name" value="Condensation"/>
    <property type="match status" value="2"/>
</dbReference>
<dbReference type="InterPro" id="IPR036736">
    <property type="entry name" value="ACP-like_sf"/>
</dbReference>
<proteinExistence type="predicted"/>
<dbReference type="Gene3D" id="1.10.1200.10">
    <property type="entry name" value="ACP-like"/>
    <property type="match status" value="2"/>
</dbReference>
<dbReference type="InterPro" id="IPR057737">
    <property type="entry name" value="Condensation_MtbB-like"/>
</dbReference>
<dbReference type="InterPro" id="IPR000873">
    <property type="entry name" value="AMP-dep_synth/lig_dom"/>
</dbReference>
<keyword evidence="8" id="KW-1185">Reference proteome</keyword>
<feature type="compositionally biased region" description="Basic and acidic residues" evidence="5">
    <location>
        <begin position="1470"/>
        <end position="1479"/>
    </location>
</feature>
<comment type="cofactor">
    <cofactor evidence="1">
        <name>pantetheine 4'-phosphate</name>
        <dbReference type="ChEBI" id="CHEBI:47942"/>
    </cofactor>
</comment>
<feature type="domain" description="Carrier" evidence="6">
    <location>
        <begin position="1469"/>
        <end position="1543"/>
    </location>
</feature>
<evidence type="ECO:0000256" key="5">
    <source>
        <dbReference type="SAM" id="MobiDB-lite"/>
    </source>
</evidence>
<dbReference type="InterPro" id="IPR023213">
    <property type="entry name" value="CAT-like_dom_sf"/>
</dbReference>
<dbReference type="GO" id="GO:0031177">
    <property type="term" value="F:phosphopantetheine binding"/>
    <property type="evidence" value="ECO:0007669"/>
    <property type="project" value="InterPro"/>
</dbReference>
<dbReference type="RefSeq" id="WP_187303004.1">
    <property type="nucleotide sequence ID" value="NZ_JACRYT010000007.1"/>
</dbReference>
<dbReference type="GO" id="GO:0044550">
    <property type="term" value="P:secondary metabolite biosynthetic process"/>
    <property type="evidence" value="ECO:0007669"/>
    <property type="project" value="TreeGrafter"/>
</dbReference>
<protein>
    <submittedName>
        <fullName evidence="7">Amino acid adenylation domain-containing protein</fullName>
    </submittedName>
</protein>
<dbReference type="Gene3D" id="3.30.300.30">
    <property type="match status" value="1"/>
</dbReference>
<dbReference type="CDD" id="cd19535">
    <property type="entry name" value="Cyc_NRPS"/>
    <property type="match status" value="1"/>
</dbReference>
<dbReference type="InterPro" id="IPR020845">
    <property type="entry name" value="AMP-binding_CS"/>
</dbReference>
<dbReference type="PANTHER" id="PTHR45527:SF10">
    <property type="entry name" value="PYOCHELIN SYNTHASE PCHF"/>
    <property type="match status" value="1"/>
</dbReference>
<organism evidence="7 8">
    <name type="scientific">Zhenpiania hominis</name>
    <dbReference type="NCBI Taxonomy" id="2763644"/>
    <lineage>
        <taxon>Bacteria</taxon>
        <taxon>Bacillati</taxon>
        <taxon>Bacillota</taxon>
        <taxon>Clostridia</taxon>
        <taxon>Peptostreptococcales</taxon>
        <taxon>Anaerovoracaceae</taxon>
        <taxon>Zhenpiania</taxon>
    </lineage>
</organism>
<evidence type="ECO:0000256" key="4">
    <source>
        <dbReference type="ARBA" id="ARBA00022598"/>
    </source>
</evidence>
<dbReference type="SUPFAM" id="SSF47336">
    <property type="entry name" value="ACP-like"/>
    <property type="match status" value="2"/>
</dbReference>
<feature type="domain" description="Carrier" evidence="6">
    <location>
        <begin position="446"/>
        <end position="520"/>
    </location>
</feature>
<dbReference type="GO" id="GO:0016874">
    <property type="term" value="F:ligase activity"/>
    <property type="evidence" value="ECO:0007669"/>
    <property type="project" value="UniProtKB-KW"/>
</dbReference>
<dbReference type="SMART" id="SM00823">
    <property type="entry name" value="PKS_PP"/>
    <property type="match status" value="2"/>
</dbReference>
<dbReference type="InterPro" id="IPR045851">
    <property type="entry name" value="AMP-bd_C_sf"/>
</dbReference>
<keyword evidence="2" id="KW-0596">Phosphopantetheine</keyword>
<comment type="caution">
    <text evidence="7">The sequence shown here is derived from an EMBL/GenBank/DDBJ whole genome shotgun (WGS) entry which is preliminary data.</text>
</comment>
<dbReference type="EMBL" id="JACRYT010000007">
    <property type="protein sequence ID" value="MBC6679905.1"/>
    <property type="molecule type" value="Genomic_DNA"/>
</dbReference>
<dbReference type="Gene3D" id="3.40.50.12780">
    <property type="entry name" value="N-terminal domain of ligase-like"/>
    <property type="match status" value="1"/>
</dbReference>
<dbReference type="PANTHER" id="PTHR45527">
    <property type="entry name" value="NONRIBOSOMAL PEPTIDE SYNTHETASE"/>
    <property type="match status" value="1"/>
</dbReference>
<dbReference type="InterPro" id="IPR010071">
    <property type="entry name" value="AA_adenyl_dom"/>
</dbReference>
<dbReference type="PROSITE" id="PS50075">
    <property type="entry name" value="CARRIER"/>
    <property type="match status" value="2"/>
</dbReference>
<evidence type="ECO:0000313" key="7">
    <source>
        <dbReference type="EMBL" id="MBC6679905.1"/>
    </source>
</evidence>
<evidence type="ECO:0000259" key="6">
    <source>
        <dbReference type="PROSITE" id="PS50075"/>
    </source>
</evidence>
<keyword evidence="4" id="KW-0436">Ligase</keyword>
<dbReference type="Gene3D" id="3.30.559.10">
    <property type="entry name" value="Chloramphenicol acetyltransferase-like domain"/>
    <property type="match status" value="2"/>
</dbReference>
<dbReference type="SUPFAM" id="SSF56801">
    <property type="entry name" value="Acetyl-CoA synthetase-like"/>
    <property type="match status" value="1"/>
</dbReference>
<dbReference type="GO" id="GO:0005737">
    <property type="term" value="C:cytoplasm"/>
    <property type="evidence" value="ECO:0007669"/>
    <property type="project" value="TreeGrafter"/>
</dbReference>
<gene>
    <name evidence="7" type="ORF">H9L42_08695</name>
</gene>
<dbReference type="InterPro" id="IPR042099">
    <property type="entry name" value="ANL_N_sf"/>
</dbReference>
<name>A0A923NL33_9FIRM</name>
<keyword evidence="3" id="KW-0597">Phosphoprotein</keyword>
<feature type="region of interest" description="Disordered" evidence="5">
    <location>
        <begin position="1450"/>
        <end position="1480"/>
    </location>
</feature>
<dbReference type="NCBIfam" id="TIGR01733">
    <property type="entry name" value="AA-adenyl-dom"/>
    <property type="match status" value="1"/>
</dbReference>
<dbReference type="Pfam" id="PF00550">
    <property type="entry name" value="PP-binding"/>
    <property type="match status" value="2"/>
</dbReference>